<keyword evidence="2" id="KW-1185">Reference proteome</keyword>
<dbReference type="AlphaFoldDB" id="A0A2U1J819"/>
<gene>
    <name evidence="1" type="ORF">BB558_002728</name>
</gene>
<proteinExistence type="predicted"/>
<sequence length="102" mass="11206">MKPASNDSVTRWIKPAINKIGSNKTAHSTREISSTQAYVSGVPLEHILPREKMVSATELGNLKPTNTPIVEWTFGPKNDCALNPQSSTQNDYLSLASLKRLL</sequence>
<evidence type="ECO:0000313" key="1">
    <source>
        <dbReference type="EMBL" id="PWA01184.1"/>
    </source>
</evidence>
<accession>A0A2U1J819</accession>
<evidence type="ECO:0000313" key="2">
    <source>
        <dbReference type="Proteomes" id="UP000245591"/>
    </source>
</evidence>
<dbReference type="EMBL" id="MBFU01000211">
    <property type="protein sequence ID" value="PWA01184.1"/>
    <property type="molecule type" value="Genomic_DNA"/>
</dbReference>
<comment type="caution">
    <text evidence="1">The sequence shown here is derived from an EMBL/GenBank/DDBJ whole genome shotgun (WGS) entry which is preliminary data.</text>
</comment>
<protein>
    <submittedName>
        <fullName evidence="1">Uncharacterized protein</fullName>
    </submittedName>
</protein>
<dbReference type="Proteomes" id="UP000245591">
    <property type="component" value="Unassembled WGS sequence"/>
</dbReference>
<reference evidence="1 2" key="1">
    <citation type="journal article" date="2018" name="MBio">
        <title>Comparative Genomics Reveals the Core Gene Toolbox for the Fungus-Insect Symbiosis.</title>
        <authorList>
            <person name="Wang Y."/>
            <person name="Stata M."/>
            <person name="Wang W."/>
            <person name="Stajich J.E."/>
            <person name="White M.M."/>
            <person name="Moncalvo J.M."/>
        </authorList>
    </citation>
    <scope>NUCLEOTIDE SEQUENCE [LARGE SCALE GENOMIC DNA]</scope>
    <source>
        <strain evidence="1 2">AUS-126-30</strain>
    </source>
</reference>
<organism evidence="1 2">
    <name type="scientific">Smittium angustum</name>
    <dbReference type="NCBI Taxonomy" id="133377"/>
    <lineage>
        <taxon>Eukaryota</taxon>
        <taxon>Fungi</taxon>
        <taxon>Fungi incertae sedis</taxon>
        <taxon>Zoopagomycota</taxon>
        <taxon>Kickxellomycotina</taxon>
        <taxon>Harpellomycetes</taxon>
        <taxon>Harpellales</taxon>
        <taxon>Legeriomycetaceae</taxon>
        <taxon>Smittium</taxon>
    </lineage>
</organism>
<name>A0A2U1J819_SMIAN</name>